<dbReference type="Gene3D" id="3.40.630.30">
    <property type="match status" value="1"/>
</dbReference>
<name>A0ABV3BGV5_9ACTN</name>
<dbReference type="InterPro" id="IPR051908">
    <property type="entry name" value="Ribosomal_N-acetyltransferase"/>
</dbReference>
<proteinExistence type="predicted"/>
<organism evidence="2 3">
    <name type="scientific">Streptomyces atriruber</name>
    <dbReference type="NCBI Taxonomy" id="545121"/>
    <lineage>
        <taxon>Bacteria</taxon>
        <taxon>Bacillati</taxon>
        <taxon>Actinomycetota</taxon>
        <taxon>Actinomycetes</taxon>
        <taxon>Kitasatosporales</taxon>
        <taxon>Streptomycetaceae</taxon>
        <taxon>Streptomyces</taxon>
    </lineage>
</organism>
<evidence type="ECO:0000313" key="3">
    <source>
        <dbReference type="Proteomes" id="UP001551176"/>
    </source>
</evidence>
<comment type="caution">
    <text evidence="2">The sequence shown here is derived from an EMBL/GenBank/DDBJ whole genome shotgun (WGS) entry which is preliminary data.</text>
</comment>
<evidence type="ECO:0000259" key="1">
    <source>
        <dbReference type="PROSITE" id="PS51186"/>
    </source>
</evidence>
<dbReference type="PANTHER" id="PTHR43441">
    <property type="entry name" value="RIBOSOMAL-PROTEIN-SERINE ACETYLTRANSFERASE"/>
    <property type="match status" value="1"/>
</dbReference>
<dbReference type="SUPFAM" id="SSF55729">
    <property type="entry name" value="Acyl-CoA N-acyltransferases (Nat)"/>
    <property type="match status" value="1"/>
</dbReference>
<keyword evidence="3" id="KW-1185">Reference proteome</keyword>
<gene>
    <name evidence="2" type="ORF">ABZ921_06370</name>
</gene>
<dbReference type="Pfam" id="PF13302">
    <property type="entry name" value="Acetyltransf_3"/>
    <property type="match status" value="1"/>
</dbReference>
<sequence>MSSLFNAAADVPTERLTLRAWTAGEVADVLADRRPAHWAQDFPADGDRVIAGVIAEQIAEGPEGPGAYGHRLIVERESGAVVGSISLLWPPSEGSVEIGYGVVPSRRGLGYAPEAVRALVAHALTAPDVTVVHAGVELGNPASVRVLEKAGLHRWSSDGTTARYGTGAPGETPSRK</sequence>
<dbReference type="PANTHER" id="PTHR43441:SF6">
    <property type="entry name" value="N-ACETYLTRANSFERASE DOMAIN-CONTAINING PROTEIN"/>
    <property type="match status" value="1"/>
</dbReference>
<reference evidence="2 3" key="1">
    <citation type="submission" date="2024-06" db="EMBL/GenBank/DDBJ databases">
        <title>The Natural Products Discovery Center: Release of the First 8490 Sequenced Strains for Exploring Actinobacteria Biosynthetic Diversity.</title>
        <authorList>
            <person name="Kalkreuter E."/>
            <person name="Kautsar S.A."/>
            <person name="Yang D."/>
            <person name="Bader C.D."/>
            <person name="Teijaro C.N."/>
            <person name="Fluegel L."/>
            <person name="Davis C.M."/>
            <person name="Simpson J.R."/>
            <person name="Lauterbach L."/>
            <person name="Steele A.D."/>
            <person name="Gui C."/>
            <person name="Meng S."/>
            <person name="Li G."/>
            <person name="Viehrig K."/>
            <person name="Ye F."/>
            <person name="Su P."/>
            <person name="Kiefer A.F."/>
            <person name="Nichols A."/>
            <person name="Cepeda A.J."/>
            <person name="Yan W."/>
            <person name="Fan B."/>
            <person name="Jiang Y."/>
            <person name="Adhikari A."/>
            <person name="Zheng C.-J."/>
            <person name="Schuster L."/>
            <person name="Cowan T.M."/>
            <person name="Smanski M.J."/>
            <person name="Chevrette M.G."/>
            <person name="De Carvalho L.P.S."/>
            <person name="Shen B."/>
        </authorList>
    </citation>
    <scope>NUCLEOTIDE SEQUENCE [LARGE SCALE GENOMIC DNA]</scope>
    <source>
        <strain evidence="2 3">NPDC046838</strain>
    </source>
</reference>
<protein>
    <submittedName>
        <fullName evidence="2">GNAT family N-acetyltransferase</fullName>
    </submittedName>
</protein>
<dbReference type="RefSeq" id="WP_359345461.1">
    <property type="nucleotide sequence ID" value="NZ_JBEYXV010000002.1"/>
</dbReference>
<dbReference type="EMBL" id="JBEYXV010000002">
    <property type="protein sequence ID" value="MEU6820236.1"/>
    <property type="molecule type" value="Genomic_DNA"/>
</dbReference>
<dbReference type="PROSITE" id="PS51186">
    <property type="entry name" value="GNAT"/>
    <property type="match status" value="1"/>
</dbReference>
<dbReference type="InterPro" id="IPR016181">
    <property type="entry name" value="Acyl_CoA_acyltransferase"/>
</dbReference>
<evidence type="ECO:0000313" key="2">
    <source>
        <dbReference type="EMBL" id="MEU6820236.1"/>
    </source>
</evidence>
<accession>A0ABV3BGV5</accession>
<dbReference type="Proteomes" id="UP001551176">
    <property type="component" value="Unassembled WGS sequence"/>
</dbReference>
<dbReference type="InterPro" id="IPR000182">
    <property type="entry name" value="GNAT_dom"/>
</dbReference>
<feature type="domain" description="N-acetyltransferase" evidence="1">
    <location>
        <begin position="16"/>
        <end position="176"/>
    </location>
</feature>